<dbReference type="InterPro" id="IPR050131">
    <property type="entry name" value="Peptidase_S8_subtilisin-like"/>
</dbReference>
<keyword evidence="11" id="KW-1185">Reference proteome</keyword>
<dbReference type="InterPro" id="IPR022398">
    <property type="entry name" value="Peptidase_S8_His-AS"/>
</dbReference>
<dbReference type="SUPFAM" id="SSF52743">
    <property type="entry name" value="Subtilisin-like"/>
    <property type="match status" value="1"/>
</dbReference>
<keyword evidence="7" id="KW-0732">Signal</keyword>
<evidence type="ECO:0000259" key="8">
    <source>
        <dbReference type="Pfam" id="PF00082"/>
    </source>
</evidence>
<dbReference type="GO" id="GO:0006508">
    <property type="term" value="P:proteolysis"/>
    <property type="evidence" value="ECO:0007669"/>
    <property type="project" value="UniProtKB-KW"/>
</dbReference>
<dbReference type="EMBL" id="CBXV010000002">
    <property type="protein sequence ID" value="CDM64631.1"/>
    <property type="molecule type" value="Genomic_DNA"/>
</dbReference>
<evidence type="ECO:0000256" key="4">
    <source>
        <dbReference type="ARBA" id="ARBA00022825"/>
    </source>
</evidence>
<feature type="signal peptide" evidence="7">
    <location>
        <begin position="1"/>
        <end position="22"/>
    </location>
</feature>
<evidence type="ECO:0000313" key="11">
    <source>
        <dbReference type="Proteomes" id="UP000031518"/>
    </source>
</evidence>
<dbReference type="PROSITE" id="PS51892">
    <property type="entry name" value="SUBTILASE"/>
    <property type="match status" value="1"/>
</dbReference>
<dbReference type="PRINTS" id="PR00723">
    <property type="entry name" value="SUBTILISIN"/>
</dbReference>
<comment type="similarity">
    <text evidence="1 6">Belongs to the peptidase S8 family.</text>
</comment>
<keyword evidence="3 6" id="KW-0378">Hydrolase</keyword>
<dbReference type="InterPro" id="IPR054399">
    <property type="entry name" value="Fervidolysin-like_N_prodom"/>
</dbReference>
<reference evidence="10 11" key="2">
    <citation type="submission" date="2015-01" db="EMBL/GenBank/DDBJ databases">
        <title>Complete genome sequence of Pyrinomonas methylaliphatogenes type strain K22T.</title>
        <authorList>
            <person name="Lee K.C.Y."/>
            <person name="Power J.F."/>
            <person name="Dunfield P.F."/>
            <person name="Morgan X.C."/>
            <person name="Huttenhower C."/>
            <person name="Stott M.B."/>
        </authorList>
    </citation>
    <scope>NUCLEOTIDE SEQUENCE [LARGE SCALE GENOMIC DNA]</scope>
    <source>
        <strain evidence="10 11">K22</strain>
    </source>
</reference>
<dbReference type="CDD" id="cd07473">
    <property type="entry name" value="Peptidases_S8_Subtilisin_like"/>
    <property type="match status" value="1"/>
</dbReference>
<protein>
    <submittedName>
        <fullName evidence="10">Subtilisin-like serine protease</fullName>
    </submittedName>
</protein>
<feature type="chain" id="PRO_5002125372" evidence="7">
    <location>
        <begin position="23"/>
        <end position="470"/>
    </location>
</feature>
<dbReference type="Gene3D" id="3.40.50.200">
    <property type="entry name" value="Peptidase S8/S53 domain"/>
    <property type="match status" value="1"/>
</dbReference>
<dbReference type="InterPro" id="IPR015500">
    <property type="entry name" value="Peptidase_S8_subtilisin-rel"/>
</dbReference>
<dbReference type="AlphaFoldDB" id="A0A0B6WUG8"/>
<organism evidence="10 11">
    <name type="scientific">Pyrinomonas methylaliphatogenes</name>
    <dbReference type="NCBI Taxonomy" id="454194"/>
    <lineage>
        <taxon>Bacteria</taxon>
        <taxon>Pseudomonadati</taxon>
        <taxon>Acidobacteriota</taxon>
        <taxon>Blastocatellia</taxon>
        <taxon>Blastocatellales</taxon>
        <taxon>Pyrinomonadaceae</taxon>
        <taxon>Pyrinomonas</taxon>
    </lineage>
</organism>
<dbReference type="Pfam" id="PF22148">
    <property type="entry name" value="Fervidolysin_NPro-like"/>
    <property type="match status" value="1"/>
</dbReference>
<name>A0A0B6WUG8_9BACT</name>
<dbReference type="InterPro" id="IPR023828">
    <property type="entry name" value="Peptidase_S8_Ser-AS"/>
</dbReference>
<dbReference type="PROSITE" id="PS00137">
    <property type="entry name" value="SUBTILASE_HIS"/>
    <property type="match status" value="1"/>
</dbReference>
<dbReference type="RefSeq" id="WP_041974188.1">
    <property type="nucleotide sequence ID" value="NZ_CBXV010000002.1"/>
</dbReference>
<accession>A0A0B6WUG8</accession>
<dbReference type="OrthoDB" id="9762689at2"/>
<reference evidence="10 11" key="1">
    <citation type="submission" date="2013-12" db="EMBL/GenBank/DDBJ databases">
        <authorList>
            <person name="Stott M."/>
        </authorList>
    </citation>
    <scope>NUCLEOTIDE SEQUENCE [LARGE SCALE GENOMIC DNA]</scope>
    <source>
        <strain evidence="10 11">K22</strain>
    </source>
</reference>
<gene>
    <name evidence="10" type="ORF">PYK22_00626</name>
</gene>
<dbReference type="Pfam" id="PF00082">
    <property type="entry name" value="Peptidase_S8"/>
    <property type="match status" value="1"/>
</dbReference>
<evidence type="ECO:0000256" key="7">
    <source>
        <dbReference type="SAM" id="SignalP"/>
    </source>
</evidence>
<evidence type="ECO:0000313" key="10">
    <source>
        <dbReference type="EMBL" id="CDM64631.1"/>
    </source>
</evidence>
<dbReference type="Proteomes" id="UP000031518">
    <property type="component" value="Unassembled WGS sequence"/>
</dbReference>
<evidence type="ECO:0000256" key="1">
    <source>
        <dbReference type="ARBA" id="ARBA00011073"/>
    </source>
</evidence>
<dbReference type="PANTHER" id="PTHR43806">
    <property type="entry name" value="PEPTIDASE S8"/>
    <property type="match status" value="1"/>
</dbReference>
<keyword evidence="2 6" id="KW-0645">Protease</keyword>
<sequence precursor="true">MRKLFTLLVIAMTSLYVPIATSTDVRGQESPHQDASPQVPSVPRFVADELLVQFRAGITEAEKIDVRSRIGGRVRERIHTAPMRQFGQGELHRLAIPRGRSLIEAIHALENNPAIAFVEPNWIVTHQAVSNDPYYTNGSLWGMYGDATSPANQYGSQAGEAWANNHTGSNAVYVGVIDEGIDYRHPDLAANIWTNPYDPPDGIDNDGNGYVDDVHGWDFYNNDNTIYDGSPGDNTTDSHGTHVAGTIGAVGGNGRGVAGVNWAVTIISAKFLGPNGGYTSDAVKAIDYITDLKLRHGLNIVATNNSWGGGGYSQALHDAIIRAAKADILFVAAAGNNGTNNDRRANYPSNYDTTVGTSTESPASYDAVIAVAAIDKTGAKPKWSNYGARTVDLGAPGVGIWSTTPNNTYSSFSGTSMATPHVTGGAALYASTHPGATAKQIKDAILQSTIPTSSLNGKTVTGGRLNVSGF</sequence>
<evidence type="ECO:0000256" key="6">
    <source>
        <dbReference type="PROSITE-ProRule" id="PRU01240"/>
    </source>
</evidence>
<evidence type="ECO:0000256" key="5">
    <source>
        <dbReference type="PIRSR" id="PIRSR615500-1"/>
    </source>
</evidence>
<dbReference type="PROSITE" id="PS00138">
    <property type="entry name" value="SUBTILASE_SER"/>
    <property type="match status" value="1"/>
</dbReference>
<feature type="active site" description="Charge relay system" evidence="5 6">
    <location>
        <position position="239"/>
    </location>
</feature>
<evidence type="ECO:0000259" key="9">
    <source>
        <dbReference type="Pfam" id="PF22148"/>
    </source>
</evidence>
<dbReference type="GO" id="GO:0004252">
    <property type="term" value="F:serine-type endopeptidase activity"/>
    <property type="evidence" value="ECO:0007669"/>
    <property type="project" value="UniProtKB-UniRule"/>
</dbReference>
<dbReference type="STRING" id="454194.PYK22_00626"/>
<dbReference type="InterPro" id="IPR034204">
    <property type="entry name" value="PfSUB1-like_cat_dom"/>
</dbReference>
<feature type="domain" description="Peptidase S8/S53" evidence="8">
    <location>
        <begin position="170"/>
        <end position="449"/>
    </location>
</feature>
<evidence type="ECO:0000256" key="3">
    <source>
        <dbReference type="ARBA" id="ARBA00022801"/>
    </source>
</evidence>
<feature type="active site" description="Charge relay system" evidence="5 6">
    <location>
        <position position="416"/>
    </location>
</feature>
<dbReference type="InterPro" id="IPR000209">
    <property type="entry name" value="Peptidase_S8/S53_dom"/>
</dbReference>
<evidence type="ECO:0000256" key="2">
    <source>
        <dbReference type="ARBA" id="ARBA00022670"/>
    </source>
</evidence>
<keyword evidence="4 6" id="KW-0720">Serine protease</keyword>
<dbReference type="PANTHER" id="PTHR43806:SF11">
    <property type="entry name" value="CEREVISIN-RELATED"/>
    <property type="match status" value="1"/>
</dbReference>
<feature type="domain" description="Fervidolysin-like N-terminal prodomain" evidence="9">
    <location>
        <begin position="43"/>
        <end position="121"/>
    </location>
</feature>
<dbReference type="InterPro" id="IPR036852">
    <property type="entry name" value="Peptidase_S8/S53_dom_sf"/>
</dbReference>
<feature type="active site" description="Charge relay system" evidence="5 6">
    <location>
        <position position="178"/>
    </location>
</feature>
<proteinExistence type="inferred from homology"/>